<gene>
    <name evidence="5" type="ORF">GCM10009755_06060</name>
</gene>
<comment type="caution">
    <text evidence="5">The sequence shown here is derived from an EMBL/GenBank/DDBJ whole genome shotgun (WGS) entry which is preliminary data.</text>
</comment>
<dbReference type="Pfam" id="PF00478">
    <property type="entry name" value="IMPDH"/>
    <property type="match status" value="1"/>
</dbReference>
<dbReference type="RefSeq" id="WP_344306846.1">
    <property type="nucleotide sequence ID" value="NZ_BAAANO010000005.1"/>
</dbReference>
<dbReference type="PANTHER" id="PTHR11911">
    <property type="entry name" value="INOSINE-5-MONOPHOSPHATE DEHYDROGENASE RELATED"/>
    <property type="match status" value="1"/>
</dbReference>
<dbReference type="CDD" id="cd00381">
    <property type="entry name" value="IMPDH"/>
    <property type="match status" value="1"/>
</dbReference>
<dbReference type="EMBL" id="BAAANO010000005">
    <property type="protein sequence ID" value="GAA2000828.1"/>
    <property type="molecule type" value="Genomic_DNA"/>
</dbReference>
<dbReference type="SUPFAM" id="SSF51412">
    <property type="entry name" value="Inosine monophosphate dehydrogenase (IMPDH)"/>
    <property type="match status" value="1"/>
</dbReference>
<evidence type="ECO:0000256" key="1">
    <source>
        <dbReference type="ARBA" id="ARBA00005502"/>
    </source>
</evidence>
<evidence type="ECO:0000256" key="2">
    <source>
        <dbReference type="ARBA" id="ARBA00023002"/>
    </source>
</evidence>
<evidence type="ECO:0000313" key="5">
    <source>
        <dbReference type="EMBL" id="GAA2000828.1"/>
    </source>
</evidence>
<dbReference type="Proteomes" id="UP001500755">
    <property type="component" value="Unassembled WGS sequence"/>
</dbReference>
<sequence length="377" mass="40510">MSIEIEIGRGKRGRRAFTLDDVAIIPARRTRDPRDVSIEWQIDAYHFDLPFISAPMDSVMSPETAIAFGKLGGLGVLDLEGLWTRYEDPQPYLDEIAQLPAEQATARMQEIYAEPIKPELITARIAQIRDAGVTVAGSLTPQRTQEHWKTVVDAGVDIFVIRGTTVSAEHVSTGDEPLNLKRFIYELDVPVIVGGAATYTAALHLMRTGAAGVLVGFGGGAGSTTRRTLGIHTPMATAIADVHAARRDYMDESGGRYVHVIADGGLGTSGDIVKAFAMGADSVMLGAALARAEDAPGQGFHWGHEAHHKNLPRGRRVEIGSVAPLEQLLYGPGKSAIGEVNLAGALRRALATTGYVDLKEFQRVDVVVTPYSTHAEV</sequence>
<reference evidence="6" key="1">
    <citation type="journal article" date="2019" name="Int. J. Syst. Evol. Microbiol.">
        <title>The Global Catalogue of Microorganisms (GCM) 10K type strain sequencing project: providing services to taxonomists for standard genome sequencing and annotation.</title>
        <authorList>
            <consortium name="The Broad Institute Genomics Platform"/>
            <consortium name="The Broad Institute Genome Sequencing Center for Infectious Disease"/>
            <person name="Wu L."/>
            <person name="Ma J."/>
        </authorList>
    </citation>
    <scope>NUCLEOTIDE SEQUENCE [LARGE SCALE GENOMIC DNA]</scope>
    <source>
        <strain evidence="6">JCM 14546</strain>
    </source>
</reference>
<accession>A0ABP5ENR7</accession>
<keyword evidence="2" id="KW-0560">Oxidoreductase</keyword>
<dbReference type="InterPro" id="IPR005992">
    <property type="entry name" value="IMP_DH-rel2"/>
</dbReference>
<dbReference type="SMART" id="SM01240">
    <property type="entry name" value="IMPDH"/>
    <property type="match status" value="1"/>
</dbReference>
<dbReference type="InterPro" id="IPR013785">
    <property type="entry name" value="Aldolase_TIM"/>
</dbReference>
<dbReference type="InterPro" id="IPR001093">
    <property type="entry name" value="IMP_DH_GMPRt"/>
</dbReference>
<feature type="domain" description="IMP dehydrogenase/GMP reductase" evidence="4">
    <location>
        <begin position="16"/>
        <end position="300"/>
    </location>
</feature>
<evidence type="ECO:0000313" key="6">
    <source>
        <dbReference type="Proteomes" id="UP001500755"/>
    </source>
</evidence>
<keyword evidence="6" id="KW-1185">Reference proteome</keyword>
<dbReference type="PANTHER" id="PTHR11911:SF85">
    <property type="entry name" value="INOSINE-5'-MONOPHOSPHATE DEHYDROGENASE"/>
    <property type="match status" value="1"/>
</dbReference>
<dbReference type="InterPro" id="IPR005990">
    <property type="entry name" value="IMP_DH"/>
</dbReference>
<evidence type="ECO:0000256" key="3">
    <source>
        <dbReference type="ARBA" id="ARBA00023027"/>
    </source>
</evidence>
<protein>
    <submittedName>
        <fullName evidence="5">GuaB3 family IMP dehydrogenase-related protein</fullName>
    </submittedName>
</protein>
<name>A0ABP5ENR7_9MICO</name>
<comment type="similarity">
    <text evidence="1">Belongs to the IMPDH/GMPR family.</text>
</comment>
<evidence type="ECO:0000259" key="4">
    <source>
        <dbReference type="Pfam" id="PF00478"/>
    </source>
</evidence>
<dbReference type="Gene3D" id="3.20.20.70">
    <property type="entry name" value="Aldolase class I"/>
    <property type="match status" value="1"/>
</dbReference>
<keyword evidence="3" id="KW-0520">NAD</keyword>
<proteinExistence type="inferred from homology"/>
<organism evidence="5 6">
    <name type="scientific">Brevibacterium samyangense</name>
    <dbReference type="NCBI Taxonomy" id="366888"/>
    <lineage>
        <taxon>Bacteria</taxon>
        <taxon>Bacillati</taxon>
        <taxon>Actinomycetota</taxon>
        <taxon>Actinomycetes</taxon>
        <taxon>Micrococcales</taxon>
        <taxon>Brevibacteriaceae</taxon>
        <taxon>Brevibacterium</taxon>
    </lineage>
</organism>
<dbReference type="NCBIfam" id="TIGR01304">
    <property type="entry name" value="IMP_DH_rel_2"/>
    <property type="match status" value="1"/>
</dbReference>